<dbReference type="RefSeq" id="WP_162337566.1">
    <property type="nucleotide sequence ID" value="NZ_JBHSRQ010000013.1"/>
</dbReference>
<comment type="caution">
    <text evidence="2">The sequence shown here is derived from an EMBL/GenBank/DDBJ whole genome shotgun (WGS) entry which is preliminary data.</text>
</comment>
<evidence type="ECO:0000313" key="2">
    <source>
        <dbReference type="EMBL" id="KAF1725331.1"/>
    </source>
</evidence>
<accession>A0ABQ6ZHH3</accession>
<keyword evidence="1" id="KW-0812">Transmembrane</keyword>
<dbReference type="Proteomes" id="UP000781710">
    <property type="component" value="Unassembled WGS sequence"/>
</dbReference>
<feature type="transmembrane region" description="Helical" evidence="1">
    <location>
        <begin position="7"/>
        <end position="25"/>
    </location>
</feature>
<name>A0ABQ6ZHH3_9GAMM</name>
<gene>
    <name evidence="2" type="ORF">CSC78_08920</name>
</gene>
<keyword evidence="3" id="KW-1185">Reference proteome</keyword>
<dbReference type="EMBL" id="PDWW01000010">
    <property type="protein sequence ID" value="KAF1725331.1"/>
    <property type="molecule type" value="Genomic_DNA"/>
</dbReference>
<reference evidence="2 3" key="1">
    <citation type="submission" date="2017-10" db="EMBL/GenBank/DDBJ databases">
        <title>Whole genome sequencing of members of genus Pseudoxanthomonas.</title>
        <authorList>
            <person name="Kumar S."/>
            <person name="Bansal K."/>
            <person name="Kaur A."/>
            <person name="Patil P."/>
            <person name="Sharma S."/>
            <person name="Patil P.B."/>
        </authorList>
    </citation>
    <scope>NUCLEOTIDE SEQUENCE [LARGE SCALE GENOMIC DNA]</scope>
    <source>
        <strain evidence="2 3">DSM 17109</strain>
    </source>
</reference>
<organism evidence="2 3">
    <name type="scientific">Pseudoxanthomonas japonensis</name>
    <dbReference type="NCBI Taxonomy" id="69284"/>
    <lineage>
        <taxon>Bacteria</taxon>
        <taxon>Pseudomonadati</taxon>
        <taxon>Pseudomonadota</taxon>
        <taxon>Gammaproteobacteria</taxon>
        <taxon>Lysobacterales</taxon>
        <taxon>Lysobacteraceae</taxon>
        <taxon>Pseudoxanthomonas</taxon>
    </lineage>
</organism>
<keyword evidence="1" id="KW-1133">Transmembrane helix</keyword>
<sequence length="447" mass="48443">MGGFFRWSGLVVFGTVVIAVSLYTVSRLMPIPAEDAEALALIEAPRPMEGRNGFAALWSLRHDVPVAEAERLLAEDIIRFQTSPPWTVDRGVPPSPYRSVLEAYPLLDAEADSDILCRLGEGGCLRHVRERLDTLAPIMASHAALEERVAALDAYDYFRSPFPARPDTPLPAYQPLLSVQTSYAYAFARGDHEAGLRGVCRSGSIARKLVASGDNLIGGVIGTSLMDASLRLFVEMLAELPADHPLPEACEDAFRPDGAMVAGICPTMTGEGKYIDGGLRAQNGAEQPWHRRLMTGLFLDQRKTMAKGARRHAWFCGAQADVLIRADTPLGKHAPLSGGWTFSCVANAAGCLLENIAAPSLAGYAERFQDAEAELRAVAAWRALREHGADARPLAERLDEWQRAHPGGRRIRVGGSSYVLVIDLFNGRQSRVFSLLLPADGKAVPAP</sequence>
<keyword evidence="1" id="KW-0472">Membrane</keyword>
<evidence type="ECO:0000256" key="1">
    <source>
        <dbReference type="SAM" id="Phobius"/>
    </source>
</evidence>
<proteinExistence type="predicted"/>
<protein>
    <submittedName>
        <fullName evidence="2">Uncharacterized protein</fullName>
    </submittedName>
</protein>
<evidence type="ECO:0000313" key="3">
    <source>
        <dbReference type="Proteomes" id="UP000781710"/>
    </source>
</evidence>